<dbReference type="Gene3D" id="3.40.50.2300">
    <property type="match status" value="2"/>
</dbReference>
<dbReference type="InterPro" id="IPR003760">
    <property type="entry name" value="PnrA-like"/>
</dbReference>
<reference evidence="3" key="1">
    <citation type="submission" date="2018-05" db="EMBL/GenBank/DDBJ databases">
        <authorList>
            <person name="Lanie J.A."/>
            <person name="Ng W.-L."/>
            <person name="Kazmierczak K.M."/>
            <person name="Andrzejewski T.M."/>
            <person name="Davidsen T.M."/>
            <person name="Wayne K.J."/>
            <person name="Tettelin H."/>
            <person name="Glass J.I."/>
            <person name="Rusch D."/>
            <person name="Podicherti R."/>
            <person name="Tsui H.-C.T."/>
            <person name="Winkler M.E."/>
        </authorList>
    </citation>
    <scope>NUCLEOTIDE SEQUENCE</scope>
</reference>
<dbReference type="CDD" id="cd19963">
    <property type="entry name" value="PBP1_BMP-like"/>
    <property type="match status" value="1"/>
</dbReference>
<feature type="domain" description="ABC transporter substrate-binding protein PnrA-like" evidence="2">
    <location>
        <begin position="36"/>
        <end position="282"/>
    </location>
</feature>
<keyword evidence="1" id="KW-0732">Signal</keyword>
<proteinExistence type="predicted"/>
<name>A0A382HQX7_9ZZZZ</name>
<accession>A0A382HQX7</accession>
<feature type="non-terminal residue" evidence="3">
    <location>
        <position position="313"/>
    </location>
</feature>
<dbReference type="PANTHER" id="PTHR43208">
    <property type="entry name" value="ABC TRANSPORTER SUBSTRATE-BINDING PROTEIN"/>
    <property type="match status" value="1"/>
</dbReference>
<evidence type="ECO:0000256" key="1">
    <source>
        <dbReference type="ARBA" id="ARBA00022729"/>
    </source>
</evidence>
<dbReference type="InterPro" id="IPR052910">
    <property type="entry name" value="ABC-Purine-Binding"/>
</dbReference>
<dbReference type="PANTHER" id="PTHR43208:SF1">
    <property type="entry name" value="ABC TRANSPORTER SUBSTRATE-BINDING PROTEIN"/>
    <property type="match status" value="1"/>
</dbReference>
<dbReference type="Pfam" id="PF02608">
    <property type="entry name" value="Bmp"/>
    <property type="match status" value="1"/>
</dbReference>
<dbReference type="EMBL" id="UINC01062823">
    <property type="protein sequence ID" value="SVB89804.1"/>
    <property type="molecule type" value="Genomic_DNA"/>
</dbReference>
<organism evidence="3">
    <name type="scientific">marine metagenome</name>
    <dbReference type="NCBI Taxonomy" id="408172"/>
    <lineage>
        <taxon>unclassified sequences</taxon>
        <taxon>metagenomes</taxon>
        <taxon>ecological metagenomes</taxon>
    </lineage>
</organism>
<protein>
    <recommendedName>
        <fullName evidence="2">ABC transporter substrate-binding protein PnrA-like domain-containing protein</fullName>
    </recommendedName>
</protein>
<sequence length="313" mass="34138">MNFLRFAIIAAMVSVVAFAFGQAAKAEPFKLSGDPKVAWLYFDIKSDGGWTQAIHESKLRIDKHFGWDIPFVEKIPEVASIIKPAAERYIKRGYNVVFGSGYGHSDGFLELANKYPDVAFIVPGGATNANNLAGIYGRSYEPHYLCGMAAGALTKSNKIGFVAANPYGVVNWTVNGYLIGARSVNPDVTLHVVYTGAWNDPVKERAAAQALVEQGVDVIGQHVDTPTPQIVAEENGIYATGHHRDMREFAPKATQCSHLWVWDKYLIPKIQQMIDGTWDPGSQPYGDFIHIHDGGNDIACCGDAVPADIVAKI</sequence>
<dbReference type="GO" id="GO:0005886">
    <property type="term" value="C:plasma membrane"/>
    <property type="evidence" value="ECO:0007669"/>
    <property type="project" value="InterPro"/>
</dbReference>
<gene>
    <name evidence="3" type="ORF">METZ01_LOCUS242658</name>
</gene>
<evidence type="ECO:0000313" key="3">
    <source>
        <dbReference type="EMBL" id="SVB89804.1"/>
    </source>
</evidence>
<dbReference type="AlphaFoldDB" id="A0A382HQX7"/>
<evidence type="ECO:0000259" key="2">
    <source>
        <dbReference type="Pfam" id="PF02608"/>
    </source>
</evidence>